<dbReference type="PROSITE" id="PS50005">
    <property type="entry name" value="TPR"/>
    <property type="match status" value="2"/>
</dbReference>
<proteinExistence type="predicted"/>
<dbReference type="OrthoDB" id="1726119at2759"/>
<dbReference type="InterPro" id="IPR011990">
    <property type="entry name" value="TPR-like_helical_dom_sf"/>
</dbReference>
<keyword evidence="10" id="KW-1185">Reference proteome</keyword>
<evidence type="ECO:0000256" key="2">
    <source>
        <dbReference type="ARBA" id="ARBA00022729"/>
    </source>
</evidence>
<feature type="repeat" description="TPR" evidence="4">
    <location>
        <begin position="338"/>
        <end position="371"/>
    </location>
</feature>
<dbReference type="Gene3D" id="1.25.40.10">
    <property type="entry name" value="Tetratricopeptide repeat domain"/>
    <property type="match status" value="1"/>
</dbReference>
<dbReference type="InterPro" id="IPR051727">
    <property type="entry name" value="DnaJ_C3_Co-chaperones"/>
</dbReference>
<dbReference type="Gene3D" id="1.10.287.110">
    <property type="entry name" value="DnaJ domain"/>
    <property type="match status" value="1"/>
</dbReference>
<dbReference type="InterPro" id="IPR036869">
    <property type="entry name" value="J_dom_sf"/>
</dbReference>
<dbReference type="PRINTS" id="PR00625">
    <property type="entry name" value="JDOMAIN"/>
</dbReference>
<dbReference type="PANTHER" id="PTHR44140:SF2">
    <property type="entry name" value="LD25575P"/>
    <property type="match status" value="1"/>
</dbReference>
<dbReference type="PANTHER" id="PTHR44140">
    <property type="entry name" value="LD25575P"/>
    <property type="match status" value="1"/>
</dbReference>
<feature type="coiled-coil region" evidence="5">
    <location>
        <begin position="364"/>
        <end position="391"/>
    </location>
</feature>
<reference evidence="9" key="2">
    <citation type="submission" date="2022-10" db="EMBL/GenBank/DDBJ databases">
        <authorList>
            <consortium name="ENA_rothamsted_submissions"/>
            <consortium name="culmorum"/>
            <person name="King R."/>
        </authorList>
    </citation>
    <scope>NUCLEOTIDE SEQUENCE</scope>
</reference>
<evidence type="ECO:0000256" key="1">
    <source>
        <dbReference type="ARBA" id="ARBA00004240"/>
    </source>
</evidence>
<dbReference type="EMBL" id="OU895878">
    <property type="protein sequence ID" value="CAG9804812.1"/>
    <property type="molecule type" value="Genomic_DNA"/>
</dbReference>
<reference evidence="9" key="1">
    <citation type="submission" date="2022-01" db="EMBL/GenBank/DDBJ databases">
        <authorList>
            <person name="King R."/>
        </authorList>
    </citation>
    <scope>NUCLEOTIDE SEQUENCE</scope>
</reference>
<evidence type="ECO:0000313" key="9">
    <source>
        <dbReference type="EMBL" id="CAG9804812.1"/>
    </source>
</evidence>
<evidence type="ECO:0000256" key="7">
    <source>
        <dbReference type="SAM" id="SignalP"/>
    </source>
</evidence>
<feature type="signal peptide" evidence="7">
    <location>
        <begin position="1"/>
        <end position="28"/>
    </location>
</feature>
<comment type="subcellular location">
    <subcellularLocation>
        <location evidence="1">Endoplasmic reticulum</location>
    </subcellularLocation>
</comment>
<keyword evidence="3" id="KW-0256">Endoplasmic reticulum</keyword>
<evidence type="ECO:0000256" key="4">
    <source>
        <dbReference type="PROSITE-ProRule" id="PRU00339"/>
    </source>
</evidence>
<dbReference type="Pfam" id="PF13432">
    <property type="entry name" value="TPR_16"/>
    <property type="match status" value="1"/>
</dbReference>
<evidence type="ECO:0000256" key="6">
    <source>
        <dbReference type="SAM" id="MobiDB-lite"/>
    </source>
</evidence>
<dbReference type="CDD" id="cd06257">
    <property type="entry name" value="DnaJ"/>
    <property type="match status" value="1"/>
</dbReference>
<dbReference type="Pfam" id="PF00226">
    <property type="entry name" value="DnaJ"/>
    <property type="match status" value="1"/>
</dbReference>
<dbReference type="Proteomes" id="UP001153620">
    <property type="component" value="Chromosome 2"/>
</dbReference>
<dbReference type="Pfam" id="PF13181">
    <property type="entry name" value="TPR_8"/>
    <property type="match status" value="2"/>
</dbReference>
<keyword evidence="5" id="KW-0175">Coiled coil</keyword>
<feature type="chain" id="PRO_5040112301" description="J domain-containing protein" evidence="7">
    <location>
        <begin position="29"/>
        <end position="498"/>
    </location>
</feature>
<evidence type="ECO:0000256" key="5">
    <source>
        <dbReference type="SAM" id="Coils"/>
    </source>
</evidence>
<dbReference type="GO" id="GO:0034975">
    <property type="term" value="P:protein folding in endoplasmic reticulum"/>
    <property type="evidence" value="ECO:0007669"/>
    <property type="project" value="TreeGrafter"/>
</dbReference>
<dbReference type="AlphaFoldDB" id="A0A9N9RTM5"/>
<evidence type="ECO:0000313" key="10">
    <source>
        <dbReference type="Proteomes" id="UP001153620"/>
    </source>
</evidence>
<dbReference type="InterPro" id="IPR001623">
    <property type="entry name" value="DnaJ_domain"/>
</dbReference>
<evidence type="ECO:0000259" key="8">
    <source>
        <dbReference type="PROSITE" id="PS50076"/>
    </source>
</evidence>
<feature type="repeat" description="TPR" evidence="4">
    <location>
        <begin position="103"/>
        <end position="136"/>
    </location>
</feature>
<dbReference type="GO" id="GO:0051087">
    <property type="term" value="F:protein-folding chaperone binding"/>
    <property type="evidence" value="ECO:0007669"/>
    <property type="project" value="TreeGrafter"/>
</dbReference>
<dbReference type="SUPFAM" id="SSF46565">
    <property type="entry name" value="Chaperone J-domain"/>
    <property type="match status" value="1"/>
</dbReference>
<evidence type="ECO:0000256" key="3">
    <source>
        <dbReference type="ARBA" id="ARBA00022824"/>
    </source>
</evidence>
<sequence length="498" mass="57218">MELISSSGNQNFLFTYLVFFFIELLTKGAESTSEVDRHLEMGRDFLARGQLGDALSHYHAAVEGDNKNYLTYFKRATVYLALGKAKLAISDLDRAIELNRGFTTARQQRGSVYLKMGDYDNAERDLYTVLQEDPYNEEALYMYERINPARQQIDLVHDVLSRNDHQTAVALLSQLLEVSPWSPELRELRAQSNLAIGDRLSAVSDFRSVNRLMQDGSDDLTTHIFKLAKLLYELGHAADSLKEVRECLKLDPEHKLCFPFYKKIKKIDKFMNDAETHREAKSYEECISSAEKVLKNEKEVPMIIFGANQYLCSCYGKSDKYTDAITHCNAALKIEKDPSILCDLAEALLGEEMYDDAVRSYQDALELDENLQRAKEGIERAKRLQKQAEKRDYYKILGVTRSATTKEITKAYRKMAQKWHPDNFAMNESERKIAEKKFIDIAAAKEVLTDPEKRAQFDNGEDPLDPEGRSNGFRNGNPFQHFNQFQQGSPFQFKFHFS</sequence>
<dbReference type="GO" id="GO:0005783">
    <property type="term" value="C:endoplasmic reticulum"/>
    <property type="evidence" value="ECO:0007669"/>
    <property type="project" value="UniProtKB-SubCell"/>
</dbReference>
<dbReference type="SMART" id="SM00028">
    <property type="entry name" value="TPR"/>
    <property type="match status" value="7"/>
</dbReference>
<feature type="domain" description="J" evidence="8">
    <location>
        <begin position="392"/>
        <end position="461"/>
    </location>
</feature>
<feature type="compositionally biased region" description="Polar residues" evidence="6">
    <location>
        <begin position="472"/>
        <end position="484"/>
    </location>
</feature>
<dbReference type="GO" id="GO:0051787">
    <property type="term" value="F:misfolded protein binding"/>
    <property type="evidence" value="ECO:0007669"/>
    <property type="project" value="TreeGrafter"/>
</dbReference>
<accession>A0A9N9RTM5</accession>
<protein>
    <recommendedName>
        <fullName evidence="8">J domain-containing protein</fullName>
    </recommendedName>
</protein>
<name>A0A9N9RTM5_9DIPT</name>
<organism evidence="9 10">
    <name type="scientific">Chironomus riparius</name>
    <dbReference type="NCBI Taxonomy" id="315576"/>
    <lineage>
        <taxon>Eukaryota</taxon>
        <taxon>Metazoa</taxon>
        <taxon>Ecdysozoa</taxon>
        <taxon>Arthropoda</taxon>
        <taxon>Hexapoda</taxon>
        <taxon>Insecta</taxon>
        <taxon>Pterygota</taxon>
        <taxon>Neoptera</taxon>
        <taxon>Endopterygota</taxon>
        <taxon>Diptera</taxon>
        <taxon>Nematocera</taxon>
        <taxon>Chironomoidea</taxon>
        <taxon>Chironomidae</taxon>
        <taxon>Chironominae</taxon>
        <taxon>Chironomus</taxon>
    </lineage>
</organism>
<keyword evidence="4" id="KW-0802">TPR repeat</keyword>
<dbReference type="InterPro" id="IPR019734">
    <property type="entry name" value="TPR_rpt"/>
</dbReference>
<feature type="region of interest" description="Disordered" evidence="6">
    <location>
        <begin position="451"/>
        <end position="484"/>
    </location>
</feature>
<gene>
    <name evidence="9" type="ORF">CHIRRI_LOCUS7691</name>
</gene>
<dbReference type="PROSITE" id="PS50076">
    <property type="entry name" value="DNAJ_2"/>
    <property type="match status" value="1"/>
</dbReference>
<dbReference type="SMART" id="SM00271">
    <property type="entry name" value="DnaJ"/>
    <property type="match status" value="1"/>
</dbReference>
<keyword evidence="2 7" id="KW-0732">Signal</keyword>
<dbReference type="SUPFAM" id="SSF48452">
    <property type="entry name" value="TPR-like"/>
    <property type="match status" value="1"/>
</dbReference>